<keyword evidence="7 8" id="KW-0472">Membrane</keyword>
<keyword evidence="4 8" id="KW-1003">Cell membrane</keyword>
<feature type="transmembrane region" description="Helical" evidence="8">
    <location>
        <begin position="20"/>
        <end position="42"/>
    </location>
</feature>
<feature type="transmembrane region" description="Helical" evidence="8">
    <location>
        <begin position="178"/>
        <end position="198"/>
    </location>
</feature>
<evidence type="ECO:0000313" key="9">
    <source>
        <dbReference type="EMBL" id="PLX61039.1"/>
    </source>
</evidence>
<evidence type="ECO:0000256" key="3">
    <source>
        <dbReference type="ARBA" id="ARBA00022448"/>
    </source>
</evidence>
<evidence type="ECO:0000256" key="4">
    <source>
        <dbReference type="ARBA" id="ARBA00022475"/>
    </source>
</evidence>
<dbReference type="PANTHER" id="PTHR30269">
    <property type="entry name" value="TRANSMEMBRANE PROTEIN YFCA"/>
    <property type="match status" value="1"/>
</dbReference>
<dbReference type="PANTHER" id="PTHR30269:SF37">
    <property type="entry name" value="MEMBRANE TRANSPORTER PROTEIN"/>
    <property type="match status" value="1"/>
</dbReference>
<proteinExistence type="inferred from homology"/>
<dbReference type="EMBL" id="PKUN01000022">
    <property type="protein sequence ID" value="PLX61039.1"/>
    <property type="molecule type" value="Genomic_DNA"/>
</dbReference>
<name>A0A2N6CV29_9GAMM</name>
<protein>
    <recommendedName>
        <fullName evidence="8">Probable membrane transporter protein</fullName>
    </recommendedName>
</protein>
<dbReference type="Pfam" id="PF01925">
    <property type="entry name" value="TauE"/>
    <property type="match status" value="1"/>
</dbReference>
<accession>A0A2N6CV29</accession>
<evidence type="ECO:0000256" key="5">
    <source>
        <dbReference type="ARBA" id="ARBA00022692"/>
    </source>
</evidence>
<dbReference type="InterPro" id="IPR052017">
    <property type="entry name" value="TSUP"/>
</dbReference>
<evidence type="ECO:0000256" key="6">
    <source>
        <dbReference type="ARBA" id="ARBA00022989"/>
    </source>
</evidence>
<feature type="transmembrane region" description="Helical" evidence="8">
    <location>
        <begin position="151"/>
        <end position="172"/>
    </location>
</feature>
<reference evidence="9 10" key="1">
    <citation type="submission" date="2017-11" db="EMBL/GenBank/DDBJ databases">
        <title>Genome-resolved metagenomics identifies genetic mobility, metabolic interactions, and unexpected diversity in perchlorate-reducing communities.</title>
        <authorList>
            <person name="Barnum T.P."/>
            <person name="Figueroa I.A."/>
            <person name="Carlstrom C.I."/>
            <person name="Lucas L.N."/>
            <person name="Engelbrektson A.L."/>
            <person name="Coates J.D."/>
        </authorList>
    </citation>
    <scope>NUCLEOTIDE SEQUENCE [LARGE SCALE GENOMIC DNA]</scope>
    <source>
        <strain evidence="9">BM301</strain>
    </source>
</reference>
<evidence type="ECO:0000313" key="10">
    <source>
        <dbReference type="Proteomes" id="UP000235015"/>
    </source>
</evidence>
<evidence type="ECO:0000256" key="1">
    <source>
        <dbReference type="ARBA" id="ARBA00004651"/>
    </source>
</evidence>
<dbReference type="InterPro" id="IPR002781">
    <property type="entry name" value="TM_pro_TauE-like"/>
</dbReference>
<evidence type="ECO:0000256" key="8">
    <source>
        <dbReference type="RuleBase" id="RU363041"/>
    </source>
</evidence>
<evidence type="ECO:0000256" key="7">
    <source>
        <dbReference type="ARBA" id="ARBA00023136"/>
    </source>
</evidence>
<sequence>MLISFFTSMGTAVLGLGGGLILIACMPGLVPPVAIIPVHSVAQLASNFSRAAFDFKSIRWEYGLSFFMGSLLGGILAAQLAVQINLDYIPLFIAAFILFNVWGSGIDIGKKLKGEFFTIGFLQTALGMLVGATGPMGHSTLIRKQVEKDQLVVTSALFMTITHAIKISMFMFLGFSFFQYWALCLGMAVAVIAGSYIGTHMRRRVPDRHFRIVLKLLLTILAVRMIYNTVL</sequence>
<keyword evidence="5 8" id="KW-0812">Transmembrane</keyword>
<comment type="similarity">
    <text evidence="2 8">Belongs to the 4-toluene sulfonate uptake permease (TSUP) (TC 2.A.102) family.</text>
</comment>
<comment type="caution">
    <text evidence="9">The sequence shown here is derived from an EMBL/GenBank/DDBJ whole genome shotgun (WGS) entry which is preliminary data.</text>
</comment>
<comment type="subcellular location">
    <subcellularLocation>
        <location evidence="1 8">Cell membrane</location>
        <topology evidence="1 8">Multi-pass membrane protein</topology>
    </subcellularLocation>
</comment>
<dbReference type="AlphaFoldDB" id="A0A2N6CV29"/>
<feature type="transmembrane region" description="Helical" evidence="8">
    <location>
        <begin position="210"/>
        <end position="227"/>
    </location>
</feature>
<gene>
    <name evidence="9" type="ORF">C0630_13160</name>
</gene>
<keyword evidence="3" id="KW-0813">Transport</keyword>
<feature type="transmembrane region" description="Helical" evidence="8">
    <location>
        <begin position="88"/>
        <end position="106"/>
    </location>
</feature>
<organism evidence="9 10">
    <name type="scientific">Sedimenticola selenatireducens</name>
    <dbReference type="NCBI Taxonomy" id="191960"/>
    <lineage>
        <taxon>Bacteria</taxon>
        <taxon>Pseudomonadati</taxon>
        <taxon>Pseudomonadota</taxon>
        <taxon>Gammaproteobacteria</taxon>
        <taxon>Chromatiales</taxon>
        <taxon>Sedimenticolaceae</taxon>
        <taxon>Sedimenticola</taxon>
    </lineage>
</organism>
<evidence type="ECO:0000256" key="2">
    <source>
        <dbReference type="ARBA" id="ARBA00009142"/>
    </source>
</evidence>
<dbReference type="GO" id="GO:0005886">
    <property type="term" value="C:plasma membrane"/>
    <property type="evidence" value="ECO:0007669"/>
    <property type="project" value="UniProtKB-SubCell"/>
</dbReference>
<dbReference type="Proteomes" id="UP000235015">
    <property type="component" value="Unassembled WGS sequence"/>
</dbReference>
<feature type="transmembrane region" description="Helical" evidence="8">
    <location>
        <begin position="62"/>
        <end position="82"/>
    </location>
</feature>
<keyword evidence="6 8" id="KW-1133">Transmembrane helix</keyword>